<reference evidence="2" key="1">
    <citation type="journal article" date="2015" name="Nature">
        <title>Complex archaea that bridge the gap between prokaryotes and eukaryotes.</title>
        <authorList>
            <person name="Spang A."/>
            <person name="Saw J.H."/>
            <person name="Jorgensen S.L."/>
            <person name="Zaremba-Niedzwiedzka K."/>
            <person name="Martijn J."/>
            <person name="Lind A.E."/>
            <person name="van Eijk R."/>
            <person name="Schleper C."/>
            <person name="Guy L."/>
            <person name="Ettema T.J."/>
        </authorList>
    </citation>
    <scope>NUCLEOTIDE SEQUENCE</scope>
</reference>
<protein>
    <recommendedName>
        <fullName evidence="3">Neck protein</fullName>
    </recommendedName>
</protein>
<sequence>MTVKITGLQQVRDALKKELDKFSSEYALIGIHEDAGNVEGENFTMATLGATQHFGNDRVPARPFLDLGVAKGNQEYLHTIQKGIKDGLTSKQIVERVGLLAVGNVKEYITDLRSPANTPSTIKRKGSSNPLIDTGAMRASIRHTVSSKKPEESL</sequence>
<name>A0A0F9KP27_9ZZZZ</name>
<feature type="region of interest" description="Disordered" evidence="1">
    <location>
        <begin position="117"/>
        <end position="154"/>
    </location>
</feature>
<evidence type="ECO:0008006" key="3">
    <source>
        <dbReference type="Google" id="ProtNLM"/>
    </source>
</evidence>
<dbReference type="EMBL" id="LAZR01007646">
    <property type="protein sequence ID" value="KKM83909.1"/>
    <property type="molecule type" value="Genomic_DNA"/>
</dbReference>
<evidence type="ECO:0000256" key="1">
    <source>
        <dbReference type="SAM" id="MobiDB-lite"/>
    </source>
</evidence>
<organism evidence="2">
    <name type="scientific">marine sediment metagenome</name>
    <dbReference type="NCBI Taxonomy" id="412755"/>
    <lineage>
        <taxon>unclassified sequences</taxon>
        <taxon>metagenomes</taxon>
        <taxon>ecological metagenomes</taxon>
    </lineage>
</organism>
<comment type="caution">
    <text evidence="2">The sequence shown here is derived from an EMBL/GenBank/DDBJ whole genome shotgun (WGS) entry which is preliminary data.</text>
</comment>
<accession>A0A0F9KP27</accession>
<dbReference type="AlphaFoldDB" id="A0A0F9KP27"/>
<evidence type="ECO:0000313" key="2">
    <source>
        <dbReference type="EMBL" id="KKM83909.1"/>
    </source>
</evidence>
<proteinExistence type="predicted"/>
<feature type="compositionally biased region" description="Polar residues" evidence="1">
    <location>
        <begin position="117"/>
        <end position="131"/>
    </location>
</feature>
<gene>
    <name evidence="2" type="ORF">LCGC14_1304590</name>
</gene>